<comment type="function">
    <text evidence="8">Transfers the 4'-phosphopantetheine moiety from coenzyme A to a Ser of acyl-carrier-protein.</text>
</comment>
<dbReference type="InterPro" id="IPR004568">
    <property type="entry name" value="Ppantetheine-prot_Trfase_dom"/>
</dbReference>
<dbReference type="HAMAP" id="MF_00101">
    <property type="entry name" value="AcpS"/>
    <property type="match status" value="1"/>
</dbReference>
<evidence type="ECO:0000256" key="6">
    <source>
        <dbReference type="ARBA" id="ARBA00023098"/>
    </source>
</evidence>
<keyword evidence="4 8" id="KW-0276">Fatty acid metabolism</keyword>
<feature type="binding site" evidence="8">
    <location>
        <position position="13"/>
    </location>
    <ligand>
        <name>Mg(2+)</name>
        <dbReference type="ChEBI" id="CHEBI:18420"/>
    </ligand>
</feature>
<evidence type="ECO:0000256" key="5">
    <source>
        <dbReference type="ARBA" id="ARBA00022842"/>
    </source>
</evidence>
<dbReference type="AlphaFoldDB" id="A0A1Q5PLU7"/>
<keyword evidence="2 8" id="KW-0808">Transferase</keyword>
<dbReference type="Pfam" id="PF01648">
    <property type="entry name" value="ACPS"/>
    <property type="match status" value="1"/>
</dbReference>
<evidence type="ECO:0000256" key="1">
    <source>
        <dbReference type="ARBA" id="ARBA00022516"/>
    </source>
</evidence>
<dbReference type="NCBIfam" id="TIGR00556">
    <property type="entry name" value="pantethn_trn"/>
    <property type="match status" value="1"/>
</dbReference>
<keyword evidence="6 8" id="KW-0443">Lipid metabolism</keyword>
<comment type="subcellular location">
    <subcellularLocation>
        <location evidence="8">Cytoplasm</location>
    </subcellularLocation>
</comment>
<keyword evidence="5 8" id="KW-0460">Magnesium</keyword>
<dbReference type="EMBL" id="MQSV01000003">
    <property type="protein sequence ID" value="OKL48023.1"/>
    <property type="molecule type" value="Genomic_DNA"/>
</dbReference>
<comment type="catalytic activity">
    <reaction evidence="8">
        <text>apo-[ACP] + CoA = holo-[ACP] + adenosine 3',5'-bisphosphate + H(+)</text>
        <dbReference type="Rhea" id="RHEA:12068"/>
        <dbReference type="Rhea" id="RHEA-COMP:9685"/>
        <dbReference type="Rhea" id="RHEA-COMP:9690"/>
        <dbReference type="ChEBI" id="CHEBI:15378"/>
        <dbReference type="ChEBI" id="CHEBI:29999"/>
        <dbReference type="ChEBI" id="CHEBI:57287"/>
        <dbReference type="ChEBI" id="CHEBI:58343"/>
        <dbReference type="ChEBI" id="CHEBI:64479"/>
        <dbReference type="EC" id="2.7.8.7"/>
    </reaction>
</comment>
<dbReference type="STRING" id="1921764.BSR28_06440"/>
<evidence type="ECO:0000256" key="2">
    <source>
        <dbReference type="ARBA" id="ARBA00022679"/>
    </source>
</evidence>
<evidence type="ECO:0000256" key="3">
    <source>
        <dbReference type="ARBA" id="ARBA00022723"/>
    </source>
</evidence>
<evidence type="ECO:0000256" key="7">
    <source>
        <dbReference type="ARBA" id="ARBA00023160"/>
    </source>
</evidence>
<dbReference type="GO" id="GO:0008897">
    <property type="term" value="F:holo-[acyl-carrier-protein] synthase activity"/>
    <property type="evidence" value="ECO:0007669"/>
    <property type="project" value="UniProtKB-UniRule"/>
</dbReference>
<protein>
    <recommendedName>
        <fullName evidence="8">Holo-[acyl-carrier-protein] synthase</fullName>
        <shortName evidence="8">Holo-ACP synthase</shortName>
        <ecNumber evidence="8">2.7.8.7</ecNumber>
    </recommendedName>
    <alternativeName>
        <fullName evidence="8">4'-phosphopantetheinyl transferase AcpS</fullName>
    </alternativeName>
</protein>
<evidence type="ECO:0000313" key="10">
    <source>
        <dbReference type="EMBL" id="OKL48023.1"/>
    </source>
</evidence>
<dbReference type="InterPro" id="IPR037143">
    <property type="entry name" value="4-PPantetheinyl_Trfase_dom_sf"/>
</dbReference>
<evidence type="ECO:0000313" key="11">
    <source>
        <dbReference type="Proteomes" id="UP000186785"/>
    </source>
</evidence>
<comment type="cofactor">
    <cofactor evidence="8">
        <name>Mg(2+)</name>
        <dbReference type="ChEBI" id="CHEBI:18420"/>
    </cofactor>
</comment>
<dbReference type="GO" id="GO:0006633">
    <property type="term" value="P:fatty acid biosynthetic process"/>
    <property type="evidence" value="ECO:0007669"/>
    <property type="project" value="UniProtKB-UniRule"/>
</dbReference>
<accession>A0A1Q5PLU7</accession>
<keyword evidence="8" id="KW-0963">Cytoplasm</keyword>
<dbReference type="GO" id="GO:0000287">
    <property type="term" value="F:magnesium ion binding"/>
    <property type="evidence" value="ECO:0007669"/>
    <property type="project" value="UniProtKB-UniRule"/>
</dbReference>
<evidence type="ECO:0000256" key="4">
    <source>
        <dbReference type="ARBA" id="ARBA00022832"/>
    </source>
</evidence>
<proteinExistence type="inferred from homology"/>
<dbReference type="InterPro" id="IPR008278">
    <property type="entry name" value="4-PPantetheinyl_Trfase_dom"/>
</dbReference>
<keyword evidence="1 8" id="KW-0444">Lipid biosynthesis</keyword>
<dbReference type="InterPro" id="IPR002582">
    <property type="entry name" value="ACPS"/>
</dbReference>
<keyword evidence="7 8" id="KW-0275">Fatty acid biosynthesis</keyword>
<feature type="binding site" evidence="8">
    <location>
        <position position="61"/>
    </location>
    <ligand>
        <name>Mg(2+)</name>
        <dbReference type="ChEBI" id="CHEBI:18420"/>
    </ligand>
</feature>
<reference evidence="10 11" key="1">
    <citation type="submission" date="2016-11" db="EMBL/GenBank/DDBJ databases">
        <title>Actinomyces gypaetusis sp. nov. isolated from the vulture Gypaetus barbatus in Qinghai Tibet Plateau China.</title>
        <authorList>
            <person name="Meng X."/>
        </authorList>
    </citation>
    <scope>NUCLEOTIDE SEQUENCE [LARGE SCALE GENOMIC DNA]</scope>
    <source>
        <strain evidence="10 11">VUL4_2</strain>
    </source>
</reference>
<comment type="similarity">
    <text evidence="8">Belongs to the P-Pant transferase superfamily. AcpS family.</text>
</comment>
<comment type="caution">
    <text evidence="10">The sequence shown here is derived from an EMBL/GenBank/DDBJ whole genome shotgun (WGS) entry which is preliminary data.</text>
</comment>
<keyword evidence="3 8" id="KW-0479">Metal-binding</keyword>
<evidence type="ECO:0000256" key="8">
    <source>
        <dbReference type="HAMAP-Rule" id="MF_00101"/>
    </source>
</evidence>
<keyword evidence="11" id="KW-1185">Reference proteome</keyword>
<dbReference type="EC" id="2.7.8.7" evidence="8"/>
<dbReference type="GO" id="GO:0005737">
    <property type="term" value="C:cytoplasm"/>
    <property type="evidence" value="ECO:0007669"/>
    <property type="project" value="UniProtKB-SubCell"/>
</dbReference>
<dbReference type="Gene3D" id="3.90.470.20">
    <property type="entry name" value="4'-phosphopantetheinyl transferase domain"/>
    <property type="match status" value="1"/>
</dbReference>
<name>A0A1Q5PLU7_9ACTO</name>
<dbReference type="Proteomes" id="UP000186785">
    <property type="component" value="Unassembled WGS sequence"/>
</dbReference>
<sequence length="138" mass="14803">MAAAGPVLGAGIDLVQVSTFRAQLVQPGSTFLRVFTDSERATAATRPAPHASLAARWAAKEAFIKAWSQALAPGPLALADSPELWPLVEVESDPMGRPSLRLHGMVRRAFERDFPQAQLLVSLTHEGDWASALVMICS</sequence>
<dbReference type="SUPFAM" id="SSF56214">
    <property type="entry name" value="4'-phosphopantetheinyl transferase"/>
    <property type="match status" value="1"/>
</dbReference>
<organism evidence="10 11">
    <name type="scientific">Boudabousia liubingyangii</name>
    <dbReference type="NCBI Taxonomy" id="1921764"/>
    <lineage>
        <taxon>Bacteria</taxon>
        <taxon>Bacillati</taxon>
        <taxon>Actinomycetota</taxon>
        <taxon>Actinomycetes</taxon>
        <taxon>Actinomycetales</taxon>
        <taxon>Actinomycetaceae</taxon>
        <taxon>Boudabousia</taxon>
    </lineage>
</organism>
<feature type="domain" description="4'-phosphopantetheinyl transferase" evidence="9">
    <location>
        <begin position="11"/>
        <end position="109"/>
    </location>
</feature>
<evidence type="ECO:0000259" key="9">
    <source>
        <dbReference type="Pfam" id="PF01648"/>
    </source>
</evidence>
<gene>
    <name evidence="8" type="primary">acpS</name>
    <name evidence="10" type="ORF">BSR29_05240</name>
</gene>